<dbReference type="InterPro" id="IPR036388">
    <property type="entry name" value="WH-like_DNA-bd_sf"/>
</dbReference>
<gene>
    <name evidence="6" type="primary">aseR</name>
    <name evidence="6" type="ORF">D791_03375</name>
</gene>
<reference evidence="7" key="1">
    <citation type="submission" date="2012-11" db="EMBL/GenBank/DDBJ databases">
        <authorList>
            <person name="Singh A."/>
            <person name="Pinnaka A.K."/>
            <person name="Vaidya B."/>
        </authorList>
    </citation>
    <scope>NUCLEOTIDE SEQUENCE [LARGE SCALE GENOMIC DNA]</scope>
    <source>
        <strain evidence="7">AK23</strain>
    </source>
</reference>
<evidence type="ECO:0000256" key="1">
    <source>
        <dbReference type="ARBA" id="ARBA00022849"/>
    </source>
</evidence>
<evidence type="ECO:0000256" key="3">
    <source>
        <dbReference type="ARBA" id="ARBA00023125"/>
    </source>
</evidence>
<dbReference type="GO" id="GO:0003700">
    <property type="term" value="F:DNA-binding transcription factor activity"/>
    <property type="evidence" value="ECO:0007669"/>
    <property type="project" value="InterPro"/>
</dbReference>
<dbReference type="InterPro" id="IPR051081">
    <property type="entry name" value="HTH_MetalResp_TranReg"/>
</dbReference>
<dbReference type="Proteomes" id="UP000019464">
    <property type="component" value="Unassembled WGS sequence"/>
</dbReference>
<dbReference type="NCBIfam" id="NF007528">
    <property type="entry name" value="PRK10141.1"/>
    <property type="match status" value="1"/>
</dbReference>
<dbReference type="Gene3D" id="1.10.10.10">
    <property type="entry name" value="Winged helix-like DNA-binding domain superfamily/Winged helix DNA-binding domain"/>
    <property type="match status" value="1"/>
</dbReference>
<name>W9UR57_9GAMM</name>
<accession>W9UR57</accession>
<keyword evidence="1" id="KW-0059">Arsenical resistance</keyword>
<evidence type="ECO:0000313" key="6">
    <source>
        <dbReference type="EMBL" id="EXJ09703.1"/>
    </source>
</evidence>
<dbReference type="AlphaFoldDB" id="W9UR57"/>
<dbReference type="PANTHER" id="PTHR33154:SF18">
    <property type="entry name" value="ARSENICAL RESISTANCE OPERON REPRESSOR"/>
    <property type="match status" value="1"/>
</dbReference>
<evidence type="ECO:0000256" key="4">
    <source>
        <dbReference type="ARBA" id="ARBA00023163"/>
    </source>
</evidence>
<keyword evidence="7" id="KW-1185">Reference proteome</keyword>
<evidence type="ECO:0000256" key="2">
    <source>
        <dbReference type="ARBA" id="ARBA00023015"/>
    </source>
</evidence>
<dbReference type="EMBL" id="AONB01000021">
    <property type="protein sequence ID" value="EXJ09703.1"/>
    <property type="molecule type" value="Genomic_DNA"/>
</dbReference>
<dbReference type="InterPro" id="IPR011991">
    <property type="entry name" value="ArsR-like_HTH"/>
</dbReference>
<comment type="caution">
    <text evidence="6">The sequence shown here is derived from an EMBL/GenBank/DDBJ whole genome shotgun (WGS) entry which is preliminary data.</text>
</comment>
<organism evidence="6 7">
    <name type="scientific">Nitrincola nitratireducens</name>
    <dbReference type="NCBI Taxonomy" id="1229521"/>
    <lineage>
        <taxon>Bacteria</taxon>
        <taxon>Pseudomonadati</taxon>
        <taxon>Pseudomonadota</taxon>
        <taxon>Gammaproteobacteria</taxon>
        <taxon>Oceanospirillales</taxon>
        <taxon>Oceanospirillaceae</taxon>
        <taxon>Nitrincola</taxon>
    </lineage>
</organism>
<proteinExistence type="predicted"/>
<dbReference type="PROSITE" id="PS50987">
    <property type="entry name" value="HTH_ARSR_2"/>
    <property type="match status" value="1"/>
</dbReference>
<protein>
    <submittedName>
        <fullName evidence="6">HTH-type transcriptional repressor AseR</fullName>
    </submittedName>
</protein>
<dbReference type="GO" id="GO:0003677">
    <property type="term" value="F:DNA binding"/>
    <property type="evidence" value="ECO:0007669"/>
    <property type="project" value="UniProtKB-KW"/>
</dbReference>
<keyword evidence="2" id="KW-0805">Transcription regulation</keyword>
<dbReference type="PANTHER" id="PTHR33154">
    <property type="entry name" value="TRANSCRIPTIONAL REGULATOR, ARSR FAMILY"/>
    <property type="match status" value="1"/>
</dbReference>
<keyword evidence="4" id="KW-0804">Transcription</keyword>
<dbReference type="SMART" id="SM00418">
    <property type="entry name" value="HTH_ARSR"/>
    <property type="match status" value="1"/>
</dbReference>
<dbReference type="PATRIC" id="fig|1229521.3.peg.3409"/>
<dbReference type="CDD" id="cd00090">
    <property type="entry name" value="HTH_ARSR"/>
    <property type="match status" value="1"/>
</dbReference>
<dbReference type="GO" id="GO:0046685">
    <property type="term" value="P:response to arsenic-containing substance"/>
    <property type="evidence" value="ECO:0007669"/>
    <property type="project" value="UniProtKB-KW"/>
</dbReference>
<evidence type="ECO:0000313" key="7">
    <source>
        <dbReference type="Proteomes" id="UP000019464"/>
    </source>
</evidence>
<dbReference type="InterPro" id="IPR036390">
    <property type="entry name" value="WH_DNA-bd_sf"/>
</dbReference>
<dbReference type="PRINTS" id="PR00778">
    <property type="entry name" value="HTHARSR"/>
</dbReference>
<keyword evidence="3" id="KW-0238">DNA-binding</keyword>
<dbReference type="STRING" id="1229521.D791_03375"/>
<feature type="domain" description="HTH arsR-type" evidence="5">
    <location>
        <begin position="20"/>
        <end position="113"/>
    </location>
</feature>
<dbReference type="SUPFAM" id="SSF46785">
    <property type="entry name" value="Winged helix' DNA-binding domain"/>
    <property type="match status" value="1"/>
</dbReference>
<dbReference type="RefSeq" id="WP_272944859.1">
    <property type="nucleotide sequence ID" value="NZ_AONB01000021.1"/>
</dbReference>
<evidence type="ECO:0000259" key="5">
    <source>
        <dbReference type="PROSITE" id="PS50987"/>
    </source>
</evidence>
<dbReference type="Pfam" id="PF01022">
    <property type="entry name" value="HTH_5"/>
    <property type="match status" value="1"/>
</dbReference>
<dbReference type="NCBIfam" id="NF033788">
    <property type="entry name" value="HTH_metalloreg"/>
    <property type="match status" value="1"/>
</dbReference>
<reference evidence="6 7" key="2">
    <citation type="journal article" date="2015" name="Syst. Appl. Microbiol.">
        <title>Nitrincola nitratireducens sp. nov. isolated from a haloalkaline crater lake.</title>
        <authorList>
            <person name="Singh A."/>
            <person name="Vaidya B."/>
            <person name="Tanuku N.R."/>
            <person name="Pinnaka A.K."/>
        </authorList>
    </citation>
    <scope>NUCLEOTIDE SEQUENCE [LARGE SCALE GENOMIC DNA]</scope>
    <source>
        <strain evidence="6 7">AK23</strain>
    </source>
</reference>
<sequence length="138" mass="15838">MIGVEKTGNPVGYEAQRQNLSEGAGDALMFYKNLAEENRLLSLLLLKQEGELCVCEIMEALNQSQPKISRHLAQLRRSGLLVDRRQGQWVLYRLNPDMHTWMQDVLERTLIENPHLLEEPSRRLSDMSTRPIFCSTSA</sequence>
<dbReference type="InterPro" id="IPR001845">
    <property type="entry name" value="HTH_ArsR_DNA-bd_dom"/>
</dbReference>
<dbReference type="FunFam" id="1.10.10.10:FF:000279">
    <property type="entry name" value="Transcriptional regulator, ArsR family"/>
    <property type="match status" value="1"/>
</dbReference>